<dbReference type="PANTHER" id="PTHR43369">
    <property type="entry name" value="PHOSPHORIBOSYLGLYCINAMIDE FORMYLTRANSFERASE"/>
    <property type="match status" value="1"/>
</dbReference>
<evidence type="ECO:0000256" key="6">
    <source>
        <dbReference type="HAMAP-Rule" id="MF_01930"/>
    </source>
</evidence>
<dbReference type="HAMAP" id="MF_01930">
    <property type="entry name" value="PurN"/>
    <property type="match status" value="1"/>
</dbReference>
<feature type="site" description="Raises pKa of active site His" evidence="6">
    <location>
        <position position="150"/>
    </location>
</feature>
<proteinExistence type="inferred from homology"/>
<feature type="domain" description="Formyl transferase N-terminal" evidence="7">
    <location>
        <begin position="11"/>
        <end position="187"/>
    </location>
</feature>
<dbReference type="InterPro" id="IPR004607">
    <property type="entry name" value="GART"/>
</dbReference>
<reference evidence="8 9" key="1">
    <citation type="submission" date="2006-04" db="EMBL/GenBank/DDBJ databases">
        <authorList>
            <person name="Giovannoni S.J."/>
            <person name="Cho J.-C."/>
            <person name="Ferriera S."/>
            <person name="Johnson J."/>
            <person name="Kravitz S."/>
            <person name="Halpern A."/>
            <person name="Remington K."/>
            <person name="Beeson K."/>
            <person name="Tran B."/>
            <person name="Rogers Y.-H."/>
            <person name="Friedman R."/>
            <person name="Venter J.C."/>
        </authorList>
    </citation>
    <scope>NUCLEOTIDE SEQUENCE [LARGE SCALE GENOMIC DNA]</scope>
    <source>
        <strain evidence="8 9">HTCC1002</strain>
    </source>
</reference>
<evidence type="ECO:0000256" key="3">
    <source>
        <dbReference type="ARBA" id="ARBA00022755"/>
    </source>
</evidence>
<name>Q1V2C0_PELU1</name>
<dbReference type="Proteomes" id="UP000005306">
    <property type="component" value="Unassembled WGS sequence"/>
</dbReference>
<dbReference type="InterPro" id="IPR001555">
    <property type="entry name" value="GART_AS"/>
</dbReference>
<keyword evidence="2 6" id="KW-0808">Transferase</keyword>
<dbReference type="Pfam" id="PF00551">
    <property type="entry name" value="Formyl_trans_N"/>
    <property type="match status" value="1"/>
</dbReference>
<evidence type="ECO:0000256" key="1">
    <source>
        <dbReference type="ARBA" id="ARBA00005054"/>
    </source>
</evidence>
<dbReference type="NCBIfam" id="TIGR00639">
    <property type="entry name" value="PurN"/>
    <property type="match status" value="1"/>
</dbReference>
<evidence type="ECO:0000256" key="5">
    <source>
        <dbReference type="ARBA" id="ARBA00047664"/>
    </source>
</evidence>
<comment type="function">
    <text evidence="6">Catalyzes the transfer of a formyl group from 10-formyltetrahydrofolate to 5-phospho-ribosyl-glycinamide (GAR), producing 5-phospho-ribosyl-N-formylglycinamide (FGAR) and tetrahydrofolate.</text>
</comment>
<evidence type="ECO:0000313" key="9">
    <source>
        <dbReference type="Proteomes" id="UP000005306"/>
    </source>
</evidence>
<dbReference type="UniPathway" id="UPA00074">
    <property type="reaction ID" value="UER00126"/>
</dbReference>
<dbReference type="GO" id="GO:0005737">
    <property type="term" value="C:cytoplasm"/>
    <property type="evidence" value="ECO:0007669"/>
    <property type="project" value="TreeGrafter"/>
</dbReference>
<comment type="caution">
    <text evidence="8">The sequence shown here is derived from an EMBL/GenBank/DDBJ whole genome shotgun (WGS) entry which is preliminary data.</text>
</comment>
<feature type="binding site" evidence="6">
    <location>
        <position position="68"/>
    </location>
    <ligand>
        <name>(6R)-10-formyltetrahydrofolate</name>
        <dbReference type="ChEBI" id="CHEBI:195366"/>
    </ligand>
</feature>
<accession>Q1V2C0</accession>
<dbReference type="InterPro" id="IPR002376">
    <property type="entry name" value="Formyl_transf_N"/>
</dbReference>
<keyword evidence="3 6" id="KW-0658">Purine biosynthesis</keyword>
<comment type="pathway">
    <text evidence="1 6">Purine metabolism; IMP biosynthesis via de novo pathway; N(2)-formyl-N(1)-(5-phospho-D-ribosyl)glycinamide from N(1)-(5-phospho-D-ribosyl)glycinamide (10-formyl THF route): step 1/1.</text>
</comment>
<evidence type="ECO:0000259" key="7">
    <source>
        <dbReference type="Pfam" id="PF00551"/>
    </source>
</evidence>
<dbReference type="PROSITE" id="PS00373">
    <property type="entry name" value="GART"/>
    <property type="match status" value="1"/>
</dbReference>
<feature type="binding site" evidence="6">
    <location>
        <begin position="20"/>
        <end position="22"/>
    </location>
    <ligand>
        <name>N(1)-(5-phospho-beta-D-ribosyl)glycinamide</name>
        <dbReference type="ChEBI" id="CHEBI:143788"/>
    </ligand>
</feature>
<dbReference type="PANTHER" id="PTHR43369:SF2">
    <property type="entry name" value="PHOSPHORIBOSYLGLYCINAMIDE FORMYLTRANSFERASE"/>
    <property type="match status" value="1"/>
</dbReference>
<evidence type="ECO:0000256" key="2">
    <source>
        <dbReference type="ARBA" id="ARBA00022679"/>
    </source>
</evidence>
<protein>
    <recommendedName>
        <fullName evidence="6">Phosphoribosylglycinamide formyltransferase</fullName>
        <ecNumber evidence="6">2.1.2.2</ecNumber>
    </recommendedName>
    <alternativeName>
        <fullName evidence="6">5'-phosphoribosylglycinamide transformylase</fullName>
    </alternativeName>
    <alternativeName>
        <fullName evidence="6">GAR transformylase</fullName>
        <shortName evidence="6">GART</shortName>
    </alternativeName>
</protein>
<feature type="binding site" evidence="6">
    <location>
        <position position="112"/>
    </location>
    <ligand>
        <name>(6R)-10-formyltetrahydrofolate</name>
        <dbReference type="ChEBI" id="CHEBI:195366"/>
    </ligand>
</feature>
<dbReference type="InterPro" id="IPR036477">
    <property type="entry name" value="Formyl_transf_N_sf"/>
</dbReference>
<dbReference type="AlphaFoldDB" id="Q1V2C0"/>
<dbReference type="Gene3D" id="3.40.50.170">
    <property type="entry name" value="Formyl transferase, N-terminal domain"/>
    <property type="match status" value="1"/>
</dbReference>
<dbReference type="EC" id="2.1.2.2" evidence="6"/>
<dbReference type="HOGENOM" id="CLU_038395_1_3_5"/>
<organism evidence="8 9">
    <name type="scientific">Pelagibacter ubique (strain HTCC1002)</name>
    <dbReference type="NCBI Taxonomy" id="314261"/>
    <lineage>
        <taxon>Bacteria</taxon>
        <taxon>Pseudomonadati</taxon>
        <taxon>Pseudomonadota</taxon>
        <taxon>Alphaproteobacteria</taxon>
        <taxon>Candidatus Pelagibacterales</taxon>
        <taxon>Candidatus Pelagibacteraceae</taxon>
        <taxon>Candidatus Pelagibacter</taxon>
    </lineage>
</organism>
<evidence type="ECO:0000256" key="4">
    <source>
        <dbReference type="ARBA" id="ARBA00038440"/>
    </source>
</evidence>
<dbReference type="GO" id="GO:0004644">
    <property type="term" value="F:phosphoribosylglycinamide formyltransferase activity"/>
    <property type="evidence" value="ECO:0007669"/>
    <property type="project" value="UniProtKB-UniRule"/>
</dbReference>
<comment type="catalytic activity">
    <reaction evidence="5 6">
        <text>N(1)-(5-phospho-beta-D-ribosyl)glycinamide + (6R)-10-formyltetrahydrofolate = N(2)-formyl-N(1)-(5-phospho-beta-D-ribosyl)glycinamide + (6S)-5,6,7,8-tetrahydrofolate + H(+)</text>
        <dbReference type="Rhea" id="RHEA:15053"/>
        <dbReference type="ChEBI" id="CHEBI:15378"/>
        <dbReference type="ChEBI" id="CHEBI:57453"/>
        <dbReference type="ChEBI" id="CHEBI:143788"/>
        <dbReference type="ChEBI" id="CHEBI:147286"/>
        <dbReference type="ChEBI" id="CHEBI:195366"/>
        <dbReference type="EC" id="2.1.2.2"/>
    </reaction>
</comment>
<dbReference type="EMBL" id="AAPV01000001">
    <property type="protein sequence ID" value="EAS84608.1"/>
    <property type="molecule type" value="Genomic_DNA"/>
</dbReference>
<sequence>MVKLTGPKKIKTAVFISGTGSNLKNLIKFSKIKNSPISIDLIFSNTSKAKGLKFSNQFNIKKYVSSFKNYKIAETKILNLLKKENIKFICLAGFMKILSKSFIKKFNGKIVNMHPSLLPKYKGLDTHFKAIQNKDKVAGCTVHFVTAKLDSGKIILQKKVKISKKDTSISLAKKVLKQEHKLYPAAIKKLFN</sequence>
<dbReference type="SUPFAM" id="SSF53328">
    <property type="entry name" value="Formyltransferase"/>
    <property type="match status" value="1"/>
</dbReference>
<dbReference type="CDD" id="cd08645">
    <property type="entry name" value="FMT_core_GART"/>
    <property type="match status" value="1"/>
</dbReference>
<comment type="similarity">
    <text evidence="4 6">Belongs to the GART family.</text>
</comment>
<dbReference type="RefSeq" id="WP_006997195.1">
    <property type="nucleotide sequence ID" value="NZ_CH724130.1"/>
</dbReference>
<feature type="binding site" evidence="6">
    <location>
        <begin position="95"/>
        <end position="98"/>
    </location>
    <ligand>
        <name>(6R)-10-formyltetrahydrofolate</name>
        <dbReference type="ChEBI" id="CHEBI:195366"/>
    </ligand>
</feature>
<gene>
    <name evidence="6" type="primary">purN</name>
    <name evidence="8" type="ORF">PU1002_02786</name>
</gene>
<evidence type="ECO:0000313" key="8">
    <source>
        <dbReference type="EMBL" id="EAS84608.1"/>
    </source>
</evidence>
<feature type="active site" description="Proton donor" evidence="6">
    <location>
        <position position="114"/>
    </location>
</feature>
<dbReference type="GO" id="GO:0006189">
    <property type="term" value="P:'de novo' IMP biosynthetic process"/>
    <property type="evidence" value="ECO:0007669"/>
    <property type="project" value="UniProtKB-UniRule"/>
</dbReference>